<keyword evidence="3" id="KW-1185">Reference proteome</keyword>
<evidence type="ECO:0000313" key="2">
    <source>
        <dbReference type="EMBL" id="NML77067.1"/>
    </source>
</evidence>
<proteinExistence type="predicted"/>
<accession>A0A7Y0FXY3</accession>
<feature type="compositionally biased region" description="Basic and acidic residues" evidence="1">
    <location>
        <begin position="41"/>
        <end position="51"/>
    </location>
</feature>
<protein>
    <submittedName>
        <fullName evidence="2">Uncharacterized protein</fullName>
    </submittedName>
</protein>
<feature type="compositionally biased region" description="Basic and acidic residues" evidence="1">
    <location>
        <begin position="19"/>
        <end position="34"/>
    </location>
</feature>
<gene>
    <name evidence="2" type="ORF">HHL25_23280</name>
</gene>
<name>A0A7Y0FXY3_9HYPH</name>
<sequence>MPLAINAFGFGLFDLKRGQKETAPETASREDRELSGATEPTKPDHARTPPTDERGLFYWGFFPMI</sequence>
<dbReference type="RefSeq" id="WP_169595638.1">
    <property type="nucleotide sequence ID" value="NZ_JABBGK010000013.1"/>
</dbReference>
<organism evidence="2 3">
    <name type="scientific">Rhizobium terricola</name>
    <dbReference type="NCBI Taxonomy" id="2728849"/>
    <lineage>
        <taxon>Bacteria</taxon>
        <taxon>Pseudomonadati</taxon>
        <taxon>Pseudomonadota</taxon>
        <taxon>Alphaproteobacteria</taxon>
        <taxon>Hyphomicrobiales</taxon>
        <taxon>Rhizobiaceae</taxon>
        <taxon>Rhizobium/Agrobacterium group</taxon>
        <taxon>Rhizobium</taxon>
    </lineage>
</organism>
<dbReference type="AlphaFoldDB" id="A0A7Y0FXY3"/>
<dbReference type="EMBL" id="JABBGK010000013">
    <property type="protein sequence ID" value="NML77067.1"/>
    <property type="molecule type" value="Genomic_DNA"/>
</dbReference>
<evidence type="ECO:0000313" key="3">
    <source>
        <dbReference type="Proteomes" id="UP000541470"/>
    </source>
</evidence>
<reference evidence="2 3" key="1">
    <citation type="submission" date="2020-04" db="EMBL/GenBank/DDBJ databases">
        <title>Rhizobium sp. S-51 isolated from soil.</title>
        <authorList>
            <person name="Dahal R.H."/>
        </authorList>
    </citation>
    <scope>NUCLEOTIDE SEQUENCE [LARGE SCALE GENOMIC DNA]</scope>
    <source>
        <strain evidence="2 3">S-51</strain>
    </source>
</reference>
<dbReference type="Proteomes" id="UP000541470">
    <property type="component" value="Unassembled WGS sequence"/>
</dbReference>
<feature type="region of interest" description="Disordered" evidence="1">
    <location>
        <begin position="19"/>
        <end position="51"/>
    </location>
</feature>
<evidence type="ECO:0000256" key="1">
    <source>
        <dbReference type="SAM" id="MobiDB-lite"/>
    </source>
</evidence>
<comment type="caution">
    <text evidence="2">The sequence shown here is derived from an EMBL/GenBank/DDBJ whole genome shotgun (WGS) entry which is preliminary data.</text>
</comment>